<reference evidence="3 4" key="1">
    <citation type="submission" date="2024-02" db="EMBL/GenBank/DDBJ databases">
        <title>Chromosome-level genome assembly of the Eurasian Minnow (Phoxinus phoxinus).</title>
        <authorList>
            <person name="Oriowo T.O."/>
            <person name="Martin S."/>
            <person name="Stange M."/>
            <person name="Chrysostomakis Y."/>
            <person name="Brown T."/>
            <person name="Winkler S."/>
            <person name="Kukowka S."/>
            <person name="Myers E.W."/>
            <person name="Bohne A."/>
        </authorList>
    </citation>
    <scope>NUCLEOTIDE SEQUENCE [LARGE SCALE GENOMIC DNA]</scope>
    <source>
        <strain evidence="3">ZFMK-TIS-60720</strain>
        <tissue evidence="3">Whole Organism</tissue>
    </source>
</reference>
<name>A0AAN9H9V0_9TELE</name>
<evidence type="ECO:0000313" key="4">
    <source>
        <dbReference type="Proteomes" id="UP001364617"/>
    </source>
</evidence>
<sequence length="107" mass="12190">MMKLMIQNGAAILHQFVSCKRPGKMSSYQAEQHLVVSKKVNLDISVTLPIVCLKILPFVLIVLWKTNIKTANWRADFECYFCLWQGPAYKTTLTALTRPHSIPARGR</sequence>
<evidence type="ECO:0000256" key="1">
    <source>
        <dbReference type="SAM" id="Phobius"/>
    </source>
</evidence>
<proteinExistence type="predicted"/>
<keyword evidence="4" id="KW-1185">Reference proteome</keyword>
<protein>
    <submittedName>
        <fullName evidence="3">Uncharacterized protein</fullName>
    </submittedName>
</protein>
<comment type="caution">
    <text evidence="3">The sequence shown here is derived from an EMBL/GenBank/DDBJ whole genome shotgun (WGS) entry which is preliminary data.</text>
</comment>
<keyword evidence="1" id="KW-1133">Transmembrane helix</keyword>
<dbReference type="EMBL" id="JAYKXH010000018">
    <property type="protein sequence ID" value="KAK7136765.1"/>
    <property type="molecule type" value="Genomic_DNA"/>
</dbReference>
<evidence type="ECO:0000313" key="3">
    <source>
        <dbReference type="EMBL" id="KAK7157269.1"/>
    </source>
</evidence>
<dbReference type="AlphaFoldDB" id="A0AAN9H9V0"/>
<evidence type="ECO:0000313" key="2">
    <source>
        <dbReference type="EMBL" id="KAK7136765.1"/>
    </source>
</evidence>
<organism evidence="3 4">
    <name type="scientific">Phoxinus phoxinus</name>
    <name type="common">Eurasian minnow</name>
    <dbReference type="NCBI Taxonomy" id="58324"/>
    <lineage>
        <taxon>Eukaryota</taxon>
        <taxon>Metazoa</taxon>
        <taxon>Chordata</taxon>
        <taxon>Craniata</taxon>
        <taxon>Vertebrata</taxon>
        <taxon>Euteleostomi</taxon>
        <taxon>Actinopterygii</taxon>
        <taxon>Neopterygii</taxon>
        <taxon>Teleostei</taxon>
        <taxon>Ostariophysi</taxon>
        <taxon>Cypriniformes</taxon>
        <taxon>Leuciscidae</taxon>
        <taxon>Phoxininae</taxon>
        <taxon>Phoxinus</taxon>
    </lineage>
</organism>
<keyword evidence="1" id="KW-0812">Transmembrane</keyword>
<dbReference type="Proteomes" id="UP001364617">
    <property type="component" value="Unassembled WGS sequence"/>
</dbReference>
<keyword evidence="1" id="KW-0472">Membrane</keyword>
<accession>A0AAN9H9V0</accession>
<gene>
    <name evidence="3" type="ORF">R3I93_008674</name>
    <name evidence="2" type="ORF">R3I93_016964</name>
</gene>
<feature type="transmembrane region" description="Helical" evidence="1">
    <location>
        <begin position="44"/>
        <end position="64"/>
    </location>
</feature>
<dbReference type="EMBL" id="JAYKXH010000009">
    <property type="protein sequence ID" value="KAK7157269.1"/>
    <property type="molecule type" value="Genomic_DNA"/>
</dbReference>